<keyword evidence="3" id="KW-1133">Transmembrane helix</keyword>
<keyword evidence="3" id="KW-0472">Membrane</keyword>
<dbReference type="Gene3D" id="3.90.226.10">
    <property type="entry name" value="2-enoyl-CoA Hydratase, Chain A, domain 1"/>
    <property type="match status" value="1"/>
</dbReference>
<dbReference type="InterPro" id="IPR023562">
    <property type="entry name" value="ClpP/TepA"/>
</dbReference>
<dbReference type="PRINTS" id="PR00127">
    <property type="entry name" value="CLPPROTEASEP"/>
</dbReference>
<dbReference type="GO" id="GO:0004176">
    <property type="term" value="F:ATP-dependent peptidase activity"/>
    <property type="evidence" value="ECO:0000318"/>
    <property type="project" value="GO_Central"/>
</dbReference>
<dbReference type="STRING" id="3708.A0A078FIR9"/>
<dbReference type="PANTHER" id="PTHR10381:SF60">
    <property type="entry name" value="ATP-DEPENDENT CLP PROTEASE PROTEOLYTIC SUBUNIT"/>
    <property type="match status" value="1"/>
</dbReference>
<gene>
    <name evidence="4" type="primary">BnaA09g17660D</name>
    <name evidence="4" type="ORF">GSBRNA2T00070874001</name>
</gene>
<name>A0A078FIR9_BRANA</name>
<dbReference type="GO" id="GO:0051117">
    <property type="term" value="F:ATPase binding"/>
    <property type="evidence" value="ECO:0000318"/>
    <property type="project" value="GO_Central"/>
</dbReference>
<keyword evidence="5" id="KW-1185">Reference proteome</keyword>
<dbReference type="Pfam" id="PF00574">
    <property type="entry name" value="CLP_protease"/>
    <property type="match status" value="2"/>
</dbReference>
<dbReference type="SUPFAM" id="SSF52096">
    <property type="entry name" value="ClpP/crotonase"/>
    <property type="match status" value="1"/>
</dbReference>
<dbReference type="PaxDb" id="3708-A0A078FIR9"/>
<dbReference type="GO" id="GO:0009368">
    <property type="term" value="C:endopeptidase Clp complex"/>
    <property type="evidence" value="ECO:0000318"/>
    <property type="project" value="GO_Central"/>
</dbReference>
<proteinExistence type="inferred from homology"/>
<evidence type="ECO:0000256" key="2">
    <source>
        <dbReference type="RuleBase" id="RU003567"/>
    </source>
</evidence>
<evidence type="ECO:0000313" key="4">
    <source>
        <dbReference type="EMBL" id="CDY13051.1"/>
    </source>
</evidence>
<dbReference type="GO" id="GO:0009532">
    <property type="term" value="C:plastid stroma"/>
    <property type="evidence" value="ECO:0007669"/>
    <property type="project" value="UniProtKB-ARBA"/>
</dbReference>
<sequence length="149" mass="16567">MAIHNVVQLVQADVSTIALAIAVTTASTILAAGTKRKHFGIDLEIRVKEVMHNKSSATSIIAGCSRRSFDQVDRDRYTSPIEAIENGLIDGDSIIPLEPVPDKVKTRVNYEEISKDPMKFLTLEIQMIEILRSYFLCVSLTLIQICYEG</sequence>
<dbReference type="GO" id="GO:0006515">
    <property type="term" value="P:protein quality control for misfolded or incompletely synthesized proteins"/>
    <property type="evidence" value="ECO:0000318"/>
    <property type="project" value="GO_Central"/>
</dbReference>
<protein>
    <recommendedName>
        <fullName evidence="2">ATP-dependent Clp protease proteolytic subunit</fullName>
    </recommendedName>
</protein>
<dbReference type="Proteomes" id="UP000028999">
    <property type="component" value="Unassembled WGS sequence"/>
</dbReference>
<dbReference type="PANTHER" id="PTHR10381">
    <property type="entry name" value="ATP-DEPENDENT CLP PROTEASE PROTEOLYTIC SUBUNIT"/>
    <property type="match status" value="1"/>
</dbReference>
<evidence type="ECO:0000256" key="1">
    <source>
        <dbReference type="ARBA" id="ARBA00007039"/>
    </source>
</evidence>
<dbReference type="InterPro" id="IPR001907">
    <property type="entry name" value="ClpP"/>
</dbReference>
<dbReference type="AlphaFoldDB" id="A0A078FIR9"/>
<keyword evidence="3" id="KW-0812">Transmembrane</keyword>
<evidence type="ECO:0000313" key="5">
    <source>
        <dbReference type="Proteomes" id="UP000028999"/>
    </source>
</evidence>
<dbReference type="Gramene" id="CDY13051">
    <property type="protein sequence ID" value="CDY13051"/>
    <property type="gene ID" value="GSBRNA2T00070874001"/>
</dbReference>
<dbReference type="GO" id="GO:0004252">
    <property type="term" value="F:serine-type endopeptidase activity"/>
    <property type="evidence" value="ECO:0000318"/>
    <property type="project" value="GO_Central"/>
</dbReference>
<dbReference type="InterPro" id="IPR029045">
    <property type="entry name" value="ClpP/crotonase-like_dom_sf"/>
</dbReference>
<evidence type="ECO:0000256" key="3">
    <source>
        <dbReference type="SAM" id="Phobius"/>
    </source>
</evidence>
<organism evidence="4 5">
    <name type="scientific">Brassica napus</name>
    <name type="common">Rape</name>
    <dbReference type="NCBI Taxonomy" id="3708"/>
    <lineage>
        <taxon>Eukaryota</taxon>
        <taxon>Viridiplantae</taxon>
        <taxon>Streptophyta</taxon>
        <taxon>Embryophyta</taxon>
        <taxon>Tracheophyta</taxon>
        <taxon>Spermatophyta</taxon>
        <taxon>Magnoliopsida</taxon>
        <taxon>eudicotyledons</taxon>
        <taxon>Gunneridae</taxon>
        <taxon>Pentapetalae</taxon>
        <taxon>rosids</taxon>
        <taxon>malvids</taxon>
        <taxon>Brassicales</taxon>
        <taxon>Brassicaceae</taxon>
        <taxon>Brassiceae</taxon>
        <taxon>Brassica</taxon>
    </lineage>
</organism>
<accession>A0A078FIR9</accession>
<dbReference type="EMBL" id="LK032031">
    <property type="protein sequence ID" value="CDY13051.1"/>
    <property type="molecule type" value="Genomic_DNA"/>
</dbReference>
<comment type="similarity">
    <text evidence="1 2">Belongs to the peptidase S14 family.</text>
</comment>
<feature type="transmembrane region" description="Helical" evidence="3">
    <location>
        <begin position="14"/>
        <end position="33"/>
    </location>
</feature>
<reference evidence="4 5" key="1">
    <citation type="journal article" date="2014" name="Science">
        <title>Plant genetics. Early allopolyploid evolution in the post-Neolithic Brassica napus oilseed genome.</title>
        <authorList>
            <person name="Chalhoub B."/>
            <person name="Denoeud F."/>
            <person name="Liu S."/>
            <person name="Parkin I.A."/>
            <person name="Tang H."/>
            <person name="Wang X."/>
            <person name="Chiquet J."/>
            <person name="Belcram H."/>
            <person name="Tong C."/>
            <person name="Samans B."/>
            <person name="Correa M."/>
            <person name="Da Silva C."/>
            <person name="Just J."/>
            <person name="Falentin C."/>
            <person name="Koh C.S."/>
            <person name="Le Clainche I."/>
            <person name="Bernard M."/>
            <person name="Bento P."/>
            <person name="Noel B."/>
            <person name="Labadie K."/>
            <person name="Alberti A."/>
            <person name="Charles M."/>
            <person name="Arnaud D."/>
            <person name="Guo H."/>
            <person name="Daviaud C."/>
            <person name="Alamery S."/>
            <person name="Jabbari K."/>
            <person name="Zhao M."/>
            <person name="Edger P.P."/>
            <person name="Chelaifa H."/>
            <person name="Tack D."/>
            <person name="Lassalle G."/>
            <person name="Mestiri I."/>
            <person name="Schnel N."/>
            <person name="Le Paslier M.C."/>
            <person name="Fan G."/>
            <person name="Renault V."/>
            <person name="Bayer P.E."/>
            <person name="Golicz A.A."/>
            <person name="Manoli S."/>
            <person name="Lee T.H."/>
            <person name="Thi V.H."/>
            <person name="Chalabi S."/>
            <person name="Hu Q."/>
            <person name="Fan C."/>
            <person name="Tollenaere R."/>
            <person name="Lu Y."/>
            <person name="Battail C."/>
            <person name="Shen J."/>
            <person name="Sidebottom C.H."/>
            <person name="Wang X."/>
            <person name="Canaguier A."/>
            <person name="Chauveau A."/>
            <person name="Berard A."/>
            <person name="Deniot G."/>
            <person name="Guan M."/>
            <person name="Liu Z."/>
            <person name="Sun F."/>
            <person name="Lim Y.P."/>
            <person name="Lyons E."/>
            <person name="Town C.D."/>
            <person name="Bancroft I."/>
            <person name="Wang X."/>
            <person name="Meng J."/>
            <person name="Ma J."/>
            <person name="Pires J.C."/>
            <person name="King G.J."/>
            <person name="Brunel D."/>
            <person name="Delourme R."/>
            <person name="Renard M."/>
            <person name="Aury J.M."/>
            <person name="Adams K.L."/>
            <person name="Batley J."/>
            <person name="Snowdon R.J."/>
            <person name="Tost J."/>
            <person name="Edwards D."/>
            <person name="Zhou Y."/>
            <person name="Hua W."/>
            <person name="Sharpe A.G."/>
            <person name="Paterson A.H."/>
            <person name="Guan C."/>
            <person name="Wincker P."/>
        </authorList>
    </citation>
    <scope>NUCLEOTIDE SEQUENCE [LARGE SCALE GENOMIC DNA]</scope>
    <source>
        <strain evidence="5">cv. Darmor-bzh</strain>
    </source>
</reference>
<dbReference type="OMA" id="ANEVMHN"/>